<comment type="caution">
    <text evidence="1">The sequence shown here is derived from an EMBL/GenBank/DDBJ whole genome shotgun (WGS) entry which is preliminary data.</text>
</comment>
<evidence type="ECO:0000313" key="1">
    <source>
        <dbReference type="EMBL" id="KAK7285903.1"/>
    </source>
</evidence>
<organism evidence="1 2">
    <name type="scientific">Clitoria ternatea</name>
    <name type="common">Butterfly pea</name>
    <dbReference type="NCBI Taxonomy" id="43366"/>
    <lineage>
        <taxon>Eukaryota</taxon>
        <taxon>Viridiplantae</taxon>
        <taxon>Streptophyta</taxon>
        <taxon>Embryophyta</taxon>
        <taxon>Tracheophyta</taxon>
        <taxon>Spermatophyta</taxon>
        <taxon>Magnoliopsida</taxon>
        <taxon>eudicotyledons</taxon>
        <taxon>Gunneridae</taxon>
        <taxon>Pentapetalae</taxon>
        <taxon>rosids</taxon>
        <taxon>fabids</taxon>
        <taxon>Fabales</taxon>
        <taxon>Fabaceae</taxon>
        <taxon>Papilionoideae</taxon>
        <taxon>50 kb inversion clade</taxon>
        <taxon>NPAAA clade</taxon>
        <taxon>indigoferoid/millettioid clade</taxon>
        <taxon>Phaseoleae</taxon>
        <taxon>Clitoria</taxon>
    </lineage>
</organism>
<dbReference type="EMBL" id="JAYKXN010000005">
    <property type="protein sequence ID" value="KAK7285903.1"/>
    <property type="molecule type" value="Genomic_DNA"/>
</dbReference>
<evidence type="ECO:0000313" key="2">
    <source>
        <dbReference type="Proteomes" id="UP001359559"/>
    </source>
</evidence>
<protein>
    <submittedName>
        <fullName evidence="1">Uncharacterized protein</fullName>
    </submittedName>
</protein>
<gene>
    <name evidence="1" type="ORF">RJT34_20688</name>
</gene>
<accession>A0AAN9P549</accession>
<sequence length="99" mass="11239">MDPRLQTRVENVVDRIWSFKVGTANQGVRETSFARLLNEDWIDIPRGRKRQVPCVSFVAGVKNTKNPPPKSTTKSQQNALLDVPLLLAPVLRRQPHPQD</sequence>
<reference evidence="1 2" key="1">
    <citation type="submission" date="2024-01" db="EMBL/GenBank/DDBJ databases">
        <title>The genomes of 5 underutilized Papilionoideae crops provide insights into root nodulation and disease resistance.</title>
        <authorList>
            <person name="Yuan L."/>
        </authorList>
    </citation>
    <scope>NUCLEOTIDE SEQUENCE [LARGE SCALE GENOMIC DNA]</scope>
    <source>
        <strain evidence="1">LY-2023</strain>
        <tissue evidence="1">Leaf</tissue>
    </source>
</reference>
<dbReference type="AlphaFoldDB" id="A0AAN9P549"/>
<keyword evidence="2" id="KW-1185">Reference proteome</keyword>
<name>A0AAN9P549_CLITE</name>
<proteinExistence type="predicted"/>
<dbReference type="Proteomes" id="UP001359559">
    <property type="component" value="Unassembled WGS sequence"/>
</dbReference>